<evidence type="ECO:0000256" key="2">
    <source>
        <dbReference type="PROSITE-ProRule" id="PRU10007"/>
    </source>
</evidence>
<comment type="similarity">
    <text evidence="3">Belongs to the aldehyde dehydrogenase family.</text>
</comment>
<dbReference type="PANTHER" id="PTHR11699">
    <property type="entry name" value="ALDEHYDE DEHYDROGENASE-RELATED"/>
    <property type="match status" value="1"/>
</dbReference>
<dbReference type="Gene3D" id="3.40.605.10">
    <property type="entry name" value="Aldehyde Dehydrogenase, Chain A, domain 1"/>
    <property type="match status" value="1"/>
</dbReference>
<proteinExistence type="inferred from homology"/>
<feature type="domain" description="Aldehyde dehydrogenase" evidence="4">
    <location>
        <begin position="34"/>
        <end position="495"/>
    </location>
</feature>
<dbReference type="InterPro" id="IPR016161">
    <property type="entry name" value="Ald_DH/histidinol_DH"/>
</dbReference>
<protein>
    <submittedName>
        <fullName evidence="5">Aldehyde dehydrogenase family protein</fullName>
    </submittedName>
</protein>
<evidence type="ECO:0000313" key="5">
    <source>
        <dbReference type="EMBL" id="MDC7717199.1"/>
    </source>
</evidence>
<reference evidence="5 6" key="1">
    <citation type="submission" date="2023-01" db="EMBL/GenBank/DDBJ databases">
        <title>Novel species of the genus Vogesella isolated from rivers.</title>
        <authorList>
            <person name="Lu H."/>
        </authorList>
    </citation>
    <scope>NUCLEOTIDE SEQUENCE [LARGE SCALE GENOMIC DNA]</scope>
    <source>
        <strain evidence="5 6">DC21W</strain>
    </source>
</reference>
<evidence type="ECO:0000256" key="1">
    <source>
        <dbReference type="ARBA" id="ARBA00023002"/>
    </source>
</evidence>
<evidence type="ECO:0000259" key="4">
    <source>
        <dbReference type="Pfam" id="PF00171"/>
    </source>
</evidence>
<dbReference type="InterPro" id="IPR016163">
    <property type="entry name" value="Ald_DH_C"/>
</dbReference>
<name>A0ABT5J042_9NEIS</name>
<accession>A0ABT5J042</accession>
<dbReference type="PROSITE" id="PS00070">
    <property type="entry name" value="ALDEHYDE_DEHYDR_CYS"/>
    <property type="match status" value="1"/>
</dbReference>
<dbReference type="RefSeq" id="WP_272751553.1">
    <property type="nucleotide sequence ID" value="NZ_JAQQLF010000009.1"/>
</dbReference>
<dbReference type="PROSITE" id="PS00687">
    <property type="entry name" value="ALDEHYDE_DEHYDR_GLU"/>
    <property type="match status" value="1"/>
</dbReference>
<feature type="active site" evidence="2">
    <location>
        <position position="272"/>
    </location>
</feature>
<dbReference type="Pfam" id="PF00171">
    <property type="entry name" value="Aldedh"/>
    <property type="match status" value="1"/>
</dbReference>
<dbReference type="InterPro" id="IPR015590">
    <property type="entry name" value="Aldehyde_DH_dom"/>
</dbReference>
<keyword evidence="6" id="KW-1185">Reference proteome</keyword>
<gene>
    <name evidence="5" type="ORF">PQU95_08220</name>
</gene>
<sequence length="499" mass="52674">MDQNLVPVLDEVNAFLRKEHGLLVDGASVAAAAGGRIEVRNPATGQVIASVADADAADVDTVVASAHRAFTSGAWSGLRPADRERILLKLADVLEAHAEELAQLETLNQGKSIHISRAIEVGAAIEYVRYMAGWATKITGETMDVSIPVPQGARYTAYTRREPVGVVAGIVPWNFPLMIAIWKLIPALAAGCTIVLKPSTETPLTALRLGELALEAGIPPGVVNVLTGRGSRAGQALASHPLVSKVTFTGSTEVGKTVGHAALDNMARFSLELGGKNPMLVFGDVDVDKAIQGAMMGGFLNQGQVCAAASRIYIHRSKFDQVVEGLAAAASSMTIGAGMDLNAQINPLVSARQQQSVCRYIDIARAEGARVLSGGQAADLPGYFVQPTVLSNVDHRSTVVREEIFGPVLVAMPFDSMDEAVHLANDTPYGLAASVWSNDLSLVMNVVPKIQAGTVWVNSHIPLDPNMPFGGHKQSGVGREFGRAALESFTELKSVCIAH</sequence>
<dbReference type="InterPro" id="IPR016160">
    <property type="entry name" value="Ald_DH_CS_CYS"/>
</dbReference>
<comment type="caution">
    <text evidence="5">The sequence shown here is derived from an EMBL/GenBank/DDBJ whole genome shotgun (WGS) entry which is preliminary data.</text>
</comment>
<evidence type="ECO:0000256" key="3">
    <source>
        <dbReference type="RuleBase" id="RU003345"/>
    </source>
</evidence>
<keyword evidence="1 3" id="KW-0560">Oxidoreductase</keyword>
<organism evidence="5 6">
    <name type="scientific">Vogesella aquatica</name>
    <dbReference type="NCBI Taxonomy" id="2984206"/>
    <lineage>
        <taxon>Bacteria</taxon>
        <taxon>Pseudomonadati</taxon>
        <taxon>Pseudomonadota</taxon>
        <taxon>Betaproteobacteria</taxon>
        <taxon>Neisseriales</taxon>
        <taxon>Chromobacteriaceae</taxon>
        <taxon>Vogesella</taxon>
    </lineage>
</organism>
<dbReference type="Proteomes" id="UP001219956">
    <property type="component" value="Unassembled WGS sequence"/>
</dbReference>
<dbReference type="Gene3D" id="3.40.309.10">
    <property type="entry name" value="Aldehyde Dehydrogenase, Chain A, domain 2"/>
    <property type="match status" value="1"/>
</dbReference>
<dbReference type="InterPro" id="IPR016162">
    <property type="entry name" value="Ald_DH_N"/>
</dbReference>
<dbReference type="SUPFAM" id="SSF53720">
    <property type="entry name" value="ALDH-like"/>
    <property type="match status" value="1"/>
</dbReference>
<evidence type="ECO:0000313" key="6">
    <source>
        <dbReference type="Proteomes" id="UP001219956"/>
    </source>
</evidence>
<dbReference type="InterPro" id="IPR029510">
    <property type="entry name" value="Ald_DH_CS_GLU"/>
</dbReference>
<dbReference type="EMBL" id="JAQQLF010000009">
    <property type="protein sequence ID" value="MDC7717199.1"/>
    <property type="molecule type" value="Genomic_DNA"/>
</dbReference>